<keyword evidence="5 8" id="KW-0472">Membrane</keyword>
<evidence type="ECO:0000259" key="9">
    <source>
        <dbReference type="Pfam" id="PF01656"/>
    </source>
</evidence>
<dbReference type="InterPro" id="IPR002586">
    <property type="entry name" value="CobQ/CobB/MinD/ParA_Nub-bd_dom"/>
</dbReference>
<evidence type="ECO:0000256" key="6">
    <source>
        <dbReference type="SAM" id="Coils"/>
    </source>
</evidence>
<dbReference type="AlphaFoldDB" id="A0A239LG14"/>
<evidence type="ECO:0000256" key="8">
    <source>
        <dbReference type="SAM" id="Phobius"/>
    </source>
</evidence>
<feature type="transmembrane region" description="Helical" evidence="8">
    <location>
        <begin position="21"/>
        <end position="43"/>
    </location>
</feature>
<evidence type="ECO:0000256" key="2">
    <source>
        <dbReference type="ARBA" id="ARBA00022475"/>
    </source>
</evidence>
<reference evidence="11 12" key="1">
    <citation type="submission" date="2017-06" db="EMBL/GenBank/DDBJ databases">
        <authorList>
            <person name="Kim H.J."/>
            <person name="Triplett B.A."/>
        </authorList>
    </citation>
    <scope>NUCLEOTIDE SEQUENCE [LARGE SCALE GENOMIC DNA]</scope>
    <source>
        <strain evidence="11 12">DSM 29339</strain>
    </source>
</reference>
<feature type="region of interest" description="Disordered" evidence="7">
    <location>
        <begin position="570"/>
        <end position="591"/>
    </location>
</feature>
<dbReference type="InterPro" id="IPR003856">
    <property type="entry name" value="LPS_length_determ_N"/>
</dbReference>
<gene>
    <name evidence="11" type="ORF">SAMN05421757_109186</name>
</gene>
<organism evidence="11 12">
    <name type="scientific">Tropicimonas sediminicola</name>
    <dbReference type="NCBI Taxonomy" id="1031541"/>
    <lineage>
        <taxon>Bacteria</taxon>
        <taxon>Pseudomonadati</taxon>
        <taxon>Pseudomonadota</taxon>
        <taxon>Alphaproteobacteria</taxon>
        <taxon>Rhodobacterales</taxon>
        <taxon>Roseobacteraceae</taxon>
        <taxon>Tropicimonas</taxon>
    </lineage>
</organism>
<name>A0A239LG14_9RHOB</name>
<feature type="domain" description="Polysaccharide chain length determinant N-terminal" evidence="10">
    <location>
        <begin position="14"/>
        <end position="61"/>
    </location>
</feature>
<evidence type="ECO:0000256" key="3">
    <source>
        <dbReference type="ARBA" id="ARBA00022692"/>
    </source>
</evidence>
<comment type="subcellular location">
    <subcellularLocation>
        <location evidence="1">Cell membrane</location>
        <topology evidence="1">Multi-pass membrane protein</topology>
    </subcellularLocation>
</comment>
<dbReference type="PANTHER" id="PTHR32309:SF31">
    <property type="entry name" value="CAPSULAR EXOPOLYSACCHARIDE FAMILY"/>
    <property type="match status" value="1"/>
</dbReference>
<feature type="domain" description="CobQ/CobB/MinD/ParA nucleotide binding" evidence="9">
    <location>
        <begin position="506"/>
        <end position="735"/>
    </location>
</feature>
<dbReference type="Pfam" id="PF02706">
    <property type="entry name" value="Wzz"/>
    <property type="match status" value="1"/>
</dbReference>
<keyword evidence="4 8" id="KW-1133">Transmembrane helix</keyword>
<evidence type="ECO:0000256" key="4">
    <source>
        <dbReference type="ARBA" id="ARBA00022989"/>
    </source>
</evidence>
<keyword evidence="2" id="KW-1003">Cell membrane</keyword>
<dbReference type="Gene3D" id="3.40.50.300">
    <property type="entry name" value="P-loop containing nucleotide triphosphate hydrolases"/>
    <property type="match status" value="1"/>
</dbReference>
<evidence type="ECO:0000256" key="7">
    <source>
        <dbReference type="SAM" id="MobiDB-lite"/>
    </source>
</evidence>
<dbReference type="Pfam" id="PF01656">
    <property type="entry name" value="CbiA"/>
    <property type="match status" value="1"/>
</dbReference>
<proteinExistence type="predicted"/>
<dbReference type="Proteomes" id="UP000198426">
    <property type="component" value="Unassembled WGS sequence"/>
</dbReference>
<dbReference type="OrthoDB" id="230260at2"/>
<dbReference type="SUPFAM" id="SSF52540">
    <property type="entry name" value="P-loop containing nucleoside triphosphate hydrolases"/>
    <property type="match status" value="1"/>
</dbReference>
<protein>
    <submittedName>
        <fullName evidence="11">Uncharacterized protein involved in exopolysaccharide biosynthesis</fullName>
    </submittedName>
</protein>
<evidence type="ECO:0000259" key="10">
    <source>
        <dbReference type="Pfam" id="PF02706"/>
    </source>
</evidence>
<dbReference type="GO" id="GO:0005886">
    <property type="term" value="C:plasma membrane"/>
    <property type="evidence" value="ECO:0007669"/>
    <property type="project" value="UniProtKB-SubCell"/>
</dbReference>
<accession>A0A239LG14</accession>
<dbReference type="InterPro" id="IPR050445">
    <property type="entry name" value="Bact_polysacc_biosynth/exp"/>
</dbReference>
<keyword evidence="3 8" id="KW-0812">Transmembrane</keyword>
<sequence>MIYSDSNSLHFYHVTTLLRRRWLLIAGFVLLALGLTVAAAILLEPRYTAKAQILFEPQVQNGTAVIDEAAVDTLVEMLISPNHVRRLAESLAEDPGERLQSKESAGTSGENLAGPGARQGSLGELLQPLVSNPAVSRIVEAAQAPTPEPALDYEALTRGLNAFKEHQSRLIAVTYSSTDPEVSAIVANRAVELYLDLEARFLRERRADFIASVAERIPDARTNLDRAVSELRGHQTRFGLSEAAETDTTAVQIADLNRQLSIARSDLNVLVSQLDRRQAASRSGLEQGTVLDVVSQQDDALPEAIACASDLDCPKKPYTANLERLAQDRVAAESRIRDIERRLASLQVVSVGQSEAWVRVRELEHQAASAGQTYESLLRRHADLQAAQNDPPSARLITSASIPVAPSTPHPLLFLVPALVVSLIVGGMIAALRERLDQRLRGERDVKEALGVPCIGLVPRISRRKIGRLQELLRDEPFANFTEAIRGVYLASSGRSVDGIQPTTLLITSCATGDGKTTLAASLAIYAAQLRRRVLVIDLDFRNPGVAKRLGNGELDRSALADDLARASLGSHADTQQSTMAEGVTQGARDGRLPWNGSDGAPVRPEAIVEHALAADAGLTARLGNAVVTARDTGVDFLSLPKSEMDPLSVLADDHFSEFLAHLKQYYDYILLDSGTAEDAAETQLLASMVDRVILAVRWGQTDAQTGLTAINRIRSMSQDASLPVSAVVNQVNLRVHMRHRYSQPTRAAVMPGAHPI</sequence>
<feature type="coiled-coil region" evidence="6">
    <location>
        <begin position="322"/>
        <end position="380"/>
    </location>
</feature>
<dbReference type="PANTHER" id="PTHR32309">
    <property type="entry name" value="TYROSINE-PROTEIN KINASE"/>
    <property type="match status" value="1"/>
</dbReference>
<keyword evidence="6" id="KW-0175">Coiled coil</keyword>
<evidence type="ECO:0000256" key="5">
    <source>
        <dbReference type="ARBA" id="ARBA00023136"/>
    </source>
</evidence>
<evidence type="ECO:0000313" key="11">
    <source>
        <dbReference type="EMBL" id="SNT28848.1"/>
    </source>
</evidence>
<dbReference type="EMBL" id="FZOY01000009">
    <property type="protein sequence ID" value="SNT28848.1"/>
    <property type="molecule type" value="Genomic_DNA"/>
</dbReference>
<dbReference type="InterPro" id="IPR027417">
    <property type="entry name" value="P-loop_NTPase"/>
</dbReference>
<dbReference type="RefSeq" id="WP_089234924.1">
    <property type="nucleotide sequence ID" value="NZ_FZOY01000009.1"/>
</dbReference>
<feature type="region of interest" description="Disordered" evidence="7">
    <location>
        <begin position="91"/>
        <end position="117"/>
    </location>
</feature>
<evidence type="ECO:0000256" key="1">
    <source>
        <dbReference type="ARBA" id="ARBA00004651"/>
    </source>
</evidence>
<keyword evidence="12" id="KW-1185">Reference proteome</keyword>
<evidence type="ECO:0000313" key="12">
    <source>
        <dbReference type="Proteomes" id="UP000198426"/>
    </source>
</evidence>